<keyword evidence="2" id="KW-1185">Reference proteome</keyword>
<dbReference type="Proteomes" id="UP000237000">
    <property type="component" value="Unassembled WGS sequence"/>
</dbReference>
<name>A0A2P5FBB1_TREOI</name>
<dbReference type="AlphaFoldDB" id="A0A2P5FBB1"/>
<reference evidence="2" key="1">
    <citation type="submission" date="2016-06" db="EMBL/GenBank/DDBJ databases">
        <title>Parallel loss of symbiosis genes in relatives of nitrogen-fixing non-legume Parasponia.</title>
        <authorList>
            <person name="Van Velzen R."/>
            <person name="Holmer R."/>
            <person name="Bu F."/>
            <person name="Rutten L."/>
            <person name="Van Zeijl A."/>
            <person name="Liu W."/>
            <person name="Santuari L."/>
            <person name="Cao Q."/>
            <person name="Sharma T."/>
            <person name="Shen D."/>
            <person name="Roswanjaya Y."/>
            <person name="Wardhani T."/>
            <person name="Kalhor M.S."/>
            <person name="Jansen J."/>
            <person name="Van den Hoogen J."/>
            <person name="Gungor B."/>
            <person name="Hartog M."/>
            <person name="Hontelez J."/>
            <person name="Verver J."/>
            <person name="Yang W.-C."/>
            <person name="Schijlen E."/>
            <person name="Repin R."/>
            <person name="Schilthuizen M."/>
            <person name="Schranz E."/>
            <person name="Heidstra R."/>
            <person name="Miyata K."/>
            <person name="Fedorova E."/>
            <person name="Kohlen W."/>
            <person name="Bisseling T."/>
            <person name="Smit S."/>
            <person name="Geurts R."/>
        </authorList>
    </citation>
    <scope>NUCLEOTIDE SEQUENCE [LARGE SCALE GENOMIC DNA]</scope>
    <source>
        <strain evidence="2">cv. RG33-2</strain>
    </source>
</reference>
<comment type="caution">
    <text evidence="1">The sequence shown here is derived from an EMBL/GenBank/DDBJ whole genome shotgun (WGS) entry which is preliminary data.</text>
</comment>
<gene>
    <name evidence="1" type="ORF">TorRG33x02_092570</name>
</gene>
<dbReference type="EMBL" id="JXTC01000047">
    <property type="protein sequence ID" value="PON95058.1"/>
    <property type="molecule type" value="Genomic_DNA"/>
</dbReference>
<protein>
    <submittedName>
        <fullName evidence="1">Uncharacterized protein</fullName>
    </submittedName>
</protein>
<sequence length="104" mass="12267">MSSIFSFPSTEEREAYAAEVRSLRRAIEDCDYHINLFTEGVQVDRTHMDRSIQQGELGIALEHMRREDYCQGLLCSYRRQKKFAEEQLKKLREGWFQKYGSPLG</sequence>
<accession>A0A2P5FBB1</accession>
<proteinExistence type="predicted"/>
<evidence type="ECO:0000313" key="2">
    <source>
        <dbReference type="Proteomes" id="UP000237000"/>
    </source>
</evidence>
<dbReference type="InParanoid" id="A0A2P5FBB1"/>
<dbReference type="OrthoDB" id="10421094at2759"/>
<organism evidence="1 2">
    <name type="scientific">Trema orientale</name>
    <name type="common">Charcoal tree</name>
    <name type="synonym">Celtis orientalis</name>
    <dbReference type="NCBI Taxonomy" id="63057"/>
    <lineage>
        <taxon>Eukaryota</taxon>
        <taxon>Viridiplantae</taxon>
        <taxon>Streptophyta</taxon>
        <taxon>Embryophyta</taxon>
        <taxon>Tracheophyta</taxon>
        <taxon>Spermatophyta</taxon>
        <taxon>Magnoliopsida</taxon>
        <taxon>eudicotyledons</taxon>
        <taxon>Gunneridae</taxon>
        <taxon>Pentapetalae</taxon>
        <taxon>rosids</taxon>
        <taxon>fabids</taxon>
        <taxon>Rosales</taxon>
        <taxon>Cannabaceae</taxon>
        <taxon>Trema</taxon>
    </lineage>
</organism>
<evidence type="ECO:0000313" key="1">
    <source>
        <dbReference type="EMBL" id="PON95058.1"/>
    </source>
</evidence>